<evidence type="ECO:0000313" key="2">
    <source>
        <dbReference type="Proteomes" id="UP000187486"/>
    </source>
</evidence>
<reference evidence="1 2" key="1">
    <citation type="submission" date="2016-01" db="EMBL/GenBank/DDBJ databases">
        <title>Amycolatopsis coloradensis genome sequencing and assembly.</title>
        <authorList>
            <person name="Mayilraj S."/>
        </authorList>
    </citation>
    <scope>NUCLEOTIDE SEQUENCE [LARGE SCALE GENOMIC DNA]</scope>
    <source>
        <strain evidence="1 2">DSM 44225</strain>
    </source>
</reference>
<proteinExistence type="predicted"/>
<dbReference type="AlphaFoldDB" id="A0A1R0KT95"/>
<gene>
    <name evidence="1" type="ORF">BS329_17925</name>
</gene>
<protein>
    <submittedName>
        <fullName evidence="1">Uncharacterized protein</fullName>
    </submittedName>
</protein>
<dbReference type="RefSeq" id="WP_076162209.1">
    <property type="nucleotide sequence ID" value="NZ_JBEZVB010000035.1"/>
</dbReference>
<dbReference type="EMBL" id="MQUQ01000009">
    <property type="protein sequence ID" value="OLZ51119.1"/>
    <property type="molecule type" value="Genomic_DNA"/>
</dbReference>
<sequence length="82" mass="9170">MTALTDRVKSLAKYMRLLHELQQHTDTIITTPNLSTYFDDQHKIWHFVAKILKGEPVTVTANEGVAFQLVLAPGTAAPRVPL</sequence>
<accession>A0A1R0KT95</accession>
<evidence type="ECO:0000313" key="1">
    <source>
        <dbReference type="EMBL" id="OLZ51119.1"/>
    </source>
</evidence>
<comment type="caution">
    <text evidence="1">The sequence shown here is derived from an EMBL/GenBank/DDBJ whole genome shotgun (WGS) entry which is preliminary data.</text>
</comment>
<dbReference type="Proteomes" id="UP000187486">
    <property type="component" value="Unassembled WGS sequence"/>
</dbReference>
<keyword evidence="2" id="KW-1185">Reference proteome</keyword>
<organism evidence="1 2">
    <name type="scientific">Amycolatopsis coloradensis</name>
    <dbReference type="NCBI Taxonomy" id="76021"/>
    <lineage>
        <taxon>Bacteria</taxon>
        <taxon>Bacillati</taxon>
        <taxon>Actinomycetota</taxon>
        <taxon>Actinomycetes</taxon>
        <taxon>Pseudonocardiales</taxon>
        <taxon>Pseudonocardiaceae</taxon>
        <taxon>Amycolatopsis</taxon>
    </lineage>
</organism>
<name>A0A1R0KT95_9PSEU</name>